<dbReference type="GO" id="GO:0046975">
    <property type="term" value="F:histone H3K36 methyltransferase activity"/>
    <property type="evidence" value="ECO:0007669"/>
    <property type="project" value="TreeGrafter"/>
</dbReference>
<dbReference type="GO" id="GO:0003690">
    <property type="term" value="F:double-stranded DNA binding"/>
    <property type="evidence" value="ECO:0007669"/>
    <property type="project" value="TreeGrafter"/>
</dbReference>
<protein>
    <recommendedName>
        <fullName evidence="1">Mos1 transposase HTH domain-containing protein</fullName>
    </recommendedName>
</protein>
<dbReference type="Pfam" id="PF17906">
    <property type="entry name" value="HTH_48"/>
    <property type="match status" value="1"/>
</dbReference>
<sequence>MDMLKIRVIMEYEFRRGSKAAEVARNINDAYGANTTNDRTTSYWFTRFRSGNFDLRNDLRGRPKMLVDNDELKAIVEADDSQITPELAAVFEVSTKTILVHLHQIGKVKKLDKWVPHELNERQREIRVETCLALLHRRTNEGILKRIVTCDETWILFDNRKRSTSWLDPGSVPKQCAK</sequence>
<gene>
    <name evidence="2" type="ORF">EEDITHA_LOCUS1143</name>
</gene>
<accession>A0AAU9TEP7</accession>
<dbReference type="PANTHER" id="PTHR46060:SF2">
    <property type="entry name" value="HISTONE-LYSINE N-METHYLTRANSFERASE SETMAR"/>
    <property type="match status" value="1"/>
</dbReference>
<dbReference type="InterPro" id="IPR036397">
    <property type="entry name" value="RNaseH_sf"/>
</dbReference>
<evidence type="ECO:0000259" key="1">
    <source>
        <dbReference type="Pfam" id="PF17906"/>
    </source>
</evidence>
<dbReference type="GO" id="GO:0044547">
    <property type="term" value="F:DNA topoisomerase binding"/>
    <property type="evidence" value="ECO:0007669"/>
    <property type="project" value="TreeGrafter"/>
</dbReference>
<dbReference type="GO" id="GO:0042800">
    <property type="term" value="F:histone H3K4 methyltransferase activity"/>
    <property type="evidence" value="ECO:0007669"/>
    <property type="project" value="TreeGrafter"/>
</dbReference>
<dbReference type="GO" id="GO:0035861">
    <property type="term" value="C:site of double-strand break"/>
    <property type="evidence" value="ECO:0007669"/>
    <property type="project" value="TreeGrafter"/>
</dbReference>
<dbReference type="InterPro" id="IPR041426">
    <property type="entry name" value="Mos1_HTH"/>
</dbReference>
<dbReference type="GO" id="GO:0000793">
    <property type="term" value="C:condensed chromosome"/>
    <property type="evidence" value="ECO:0007669"/>
    <property type="project" value="TreeGrafter"/>
</dbReference>
<dbReference type="PANTHER" id="PTHR46060">
    <property type="entry name" value="MARINER MOS1 TRANSPOSASE-LIKE PROTEIN"/>
    <property type="match status" value="1"/>
</dbReference>
<dbReference type="EMBL" id="CAKOGL010000003">
    <property type="protein sequence ID" value="CAH2084588.1"/>
    <property type="molecule type" value="Genomic_DNA"/>
</dbReference>
<dbReference type="GO" id="GO:0015074">
    <property type="term" value="P:DNA integration"/>
    <property type="evidence" value="ECO:0007669"/>
    <property type="project" value="TreeGrafter"/>
</dbReference>
<organism evidence="2 3">
    <name type="scientific">Euphydryas editha</name>
    <name type="common">Edith's checkerspot</name>
    <dbReference type="NCBI Taxonomy" id="104508"/>
    <lineage>
        <taxon>Eukaryota</taxon>
        <taxon>Metazoa</taxon>
        <taxon>Ecdysozoa</taxon>
        <taxon>Arthropoda</taxon>
        <taxon>Hexapoda</taxon>
        <taxon>Insecta</taxon>
        <taxon>Pterygota</taxon>
        <taxon>Neoptera</taxon>
        <taxon>Endopterygota</taxon>
        <taxon>Lepidoptera</taxon>
        <taxon>Glossata</taxon>
        <taxon>Ditrysia</taxon>
        <taxon>Papilionoidea</taxon>
        <taxon>Nymphalidae</taxon>
        <taxon>Nymphalinae</taxon>
        <taxon>Euphydryas</taxon>
    </lineage>
</organism>
<keyword evidence="3" id="KW-1185">Reference proteome</keyword>
<dbReference type="GO" id="GO:0044774">
    <property type="term" value="P:mitotic DNA integrity checkpoint signaling"/>
    <property type="evidence" value="ECO:0007669"/>
    <property type="project" value="TreeGrafter"/>
</dbReference>
<proteinExistence type="predicted"/>
<dbReference type="Gene3D" id="1.10.10.1450">
    <property type="match status" value="1"/>
</dbReference>
<comment type="caution">
    <text evidence="2">The sequence shown here is derived from an EMBL/GenBank/DDBJ whole genome shotgun (WGS) entry which is preliminary data.</text>
</comment>
<dbReference type="AlphaFoldDB" id="A0AAU9TEP7"/>
<dbReference type="Gene3D" id="1.10.10.10">
    <property type="entry name" value="Winged helix-like DNA-binding domain superfamily/Winged helix DNA-binding domain"/>
    <property type="match status" value="1"/>
</dbReference>
<dbReference type="InterPro" id="IPR052709">
    <property type="entry name" value="Transposase-MT_Hybrid"/>
</dbReference>
<dbReference type="Proteomes" id="UP001153954">
    <property type="component" value="Unassembled WGS sequence"/>
</dbReference>
<dbReference type="GO" id="GO:0000014">
    <property type="term" value="F:single-stranded DNA endodeoxyribonuclease activity"/>
    <property type="evidence" value="ECO:0007669"/>
    <property type="project" value="TreeGrafter"/>
</dbReference>
<dbReference type="GO" id="GO:0000729">
    <property type="term" value="P:DNA double-strand break processing"/>
    <property type="evidence" value="ECO:0007669"/>
    <property type="project" value="TreeGrafter"/>
</dbReference>
<name>A0AAU9TEP7_EUPED</name>
<dbReference type="GO" id="GO:0003697">
    <property type="term" value="F:single-stranded DNA binding"/>
    <property type="evidence" value="ECO:0007669"/>
    <property type="project" value="TreeGrafter"/>
</dbReference>
<dbReference type="InterPro" id="IPR036388">
    <property type="entry name" value="WH-like_DNA-bd_sf"/>
</dbReference>
<dbReference type="GO" id="GO:0006303">
    <property type="term" value="P:double-strand break repair via nonhomologous end joining"/>
    <property type="evidence" value="ECO:0007669"/>
    <property type="project" value="TreeGrafter"/>
</dbReference>
<dbReference type="GO" id="GO:0005634">
    <property type="term" value="C:nucleus"/>
    <property type="evidence" value="ECO:0007669"/>
    <property type="project" value="TreeGrafter"/>
</dbReference>
<reference evidence="2" key="1">
    <citation type="submission" date="2022-03" db="EMBL/GenBank/DDBJ databases">
        <authorList>
            <person name="Tunstrom K."/>
        </authorList>
    </citation>
    <scope>NUCLEOTIDE SEQUENCE</scope>
</reference>
<feature type="domain" description="Mos1 transposase HTH" evidence="1">
    <location>
        <begin position="5"/>
        <end position="52"/>
    </location>
</feature>
<dbReference type="GO" id="GO:0031297">
    <property type="term" value="P:replication fork processing"/>
    <property type="evidence" value="ECO:0007669"/>
    <property type="project" value="TreeGrafter"/>
</dbReference>
<evidence type="ECO:0000313" key="3">
    <source>
        <dbReference type="Proteomes" id="UP001153954"/>
    </source>
</evidence>
<dbReference type="Gene3D" id="3.30.420.10">
    <property type="entry name" value="Ribonuclease H-like superfamily/Ribonuclease H"/>
    <property type="match status" value="1"/>
</dbReference>
<evidence type="ECO:0000313" key="2">
    <source>
        <dbReference type="EMBL" id="CAH2084588.1"/>
    </source>
</evidence>